<evidence type="ECO:0000313" key="2">
    <source>
        <dbReference type="Proteomes" id="UP000828941"/>
    </source>
</evidence>
<dbReference type="EMBL" id="CM039436">
    <property type="protein sequence ID" value="KAI4313224.1"/>
    <property type="molecule type" value="Genomic_DNA"/>
</dbReference>
<protein>
    <submittedName>
        <fullName evidence="1">Uncharacterized protein</fullName>
    </submittedName>
</protein>
<gene>
    <name evidence="1" type="ORF">L6164_026218</name>
</gene>
<sequence length="193" mass="21496">MLQRLDIAIDVASALEYLHHGFETPIIHCDLKPSNVLLDDKLIGHVGDFGLARSFPEAARNYSAPQSSTNGVRGTIEYGMGNEVSISGDVYSFGILWLEIFTGKRPTDELFKDGMNLHIYVKEGLPMLIKKILDPILLKDLYNQRSRVVEECLISIFEVGLSCSDELPSERMRMEAAAAQLIAIKKKLLSGEK</sequence>
<evidence type="ECO:0000313" key="1">
    <source>
        <dbReference type="EMBL" id="KAI4313224.1"/>
    </source>
</evidence>
<organism evidence="1 2">
    <name type="scientific">Bauhinia variegata</name>
    <name type="common">Purple orchid tree</name>
    <name type="synonym">Phanera variegata</name>
    <dbReference type="NCBI Taxonomy" id="167791"/>
    <lineage>
        <taxon>Eukaryota</taxon>
        <taxon>Viridiplantae</taxon>
        <taxon>Streptophyta</taxon>
        <taxon>Embryophyta</taxon>
        <taxon>Tracheophyta</taxon>
        <taxon>Spermatophyta</taxon>
        <taxon>Magnoliopsida</taxon>
        <taxon>eudicotyledons</taxon>
        <taxon>Gunneridae</taxon>
        <taxon>Pentapetalae</taxon>
        <taxon>rosids</taxon>
        <taxon>fabids</taxon>
        <taxon>Fabales</taxon>
        <taxon>Fabaceae</taxon>
        <taxon>Cercidoideae</taxon>
        <taxon>Cercideae</taxon>
        <taxon>Bauhiniinae</taxon>
        <taxon>Bauhinia</taxon>
    </lineage>
</organism>
<name>A0ACB9LPM2_BAUVA</name>
<dbReference type="Proteomes" id="UP000828941">
    <property type="component" value="Chromosome 11"/>
</dbReference>
<comment type="caution">
    <text evidence="1">The sequence shown here is derived from an EMBL/GenBank/DDBJ whole genome shotgun (WGS) entry which is preliminary data.</text>
</comment>
<proteinExistence type="predicted"/>
<accession>A0ACB9LPM2</accession>
<reference evidence="1 2" key="1">
    <citation type="journal article" date="2022" name="DNA Res.">
        <title>Chromosomal-level genome assembly of the orchid tree Bauhinia variegata (Leguminosae; Cercidoideae) supports the allotetraploid origin hypothesis of Bauhinia.</title>
        <authorList>
            <person name="Zhong Y."/>
            <person name="Chen Y."/>
            <person name="Zheng D."/>
            <person name="Pang J."/>
            <person name="Liu Y."/>
            <person name="Luo S."/>
            <person name="Meng S."/>
            <person name="Qian L."/>
            <person name="Wei D."/>
            <person name="Dai S."/>
            <person name="Zhou R."/>
        </authorList>
    </citation>
    <scope>NUCLEOTIDE SEQUENCE [LARGE SCALE GENOMIC DNA]</scope>
    <source>
        <strain evidence="1">BV-YZ2020</strain>
    </source>
</reference>
<keyword evidence="2" id="KW-1185">Reference proteome</keyword>